<dbReference type="SMART" id="SM00842">
    <property type="entry name" value="FtsA"/>
    <property type="match status" value="1"/>
</dbReference>
<dbReference type="HAMAP" id="MF_02033">
    <property type="entry name" value="FtsA"/>
    <property type="match status" value="1"/>
</dbReference>
<comment type="function">
    <text evidence="5 6">Cell division protein that is involved in the assembly of the Z ring. May serve as a membrane anchor for the Z ring.</text>
</comment>
<sequence>MTDLTPGSEQSFFRRRGGLRGRALSTPDHAVAHSRDARGVLTLPPEDTRPTPAWRSGTFGVLDIGSTKMTCFIGRGESDGSLSILGHGWRRSHGIRSGSIVDIREAEAAVRATVGQAEDTAEKRLDSLTVNLSCGHPASRWIDVRLPIGGREVTAHDVNHLRTEAKALAWAEGRSIIHNLPLGYLVDGMAGVTDPRGHQCTELSARFHVVDMHSSALRTLDTVLQRAELRLDGLVSSPFASALSVLSDEERDLGVTVVEMGGGTTSLSVFLEGRLLHIAQIPVGGLHVTRDVASALSTSLDTAERLKTLYGAAQLGSDDQREMLSIPLIGEGPHRLARIPRAKVIGFIEPRIAETLELVRNALDMSGLGGMANTRVVLTGGASLMEGLVPVASRILGRSVRLGRPLNIHGLPENDAASAGFSTASGLLAWAAGADRSFGNAPATETVPNTLFQRLVGFIRDRG</sequence>
<comment type="similarity">
    <text evidence="5 6">Belongs to the FtsA/MreB family.</text>
</comment>
<dbReference type="PIRSF" id="PIRSF003101">
    <property type="entry name" value="FtsA"/>
    <property type="match status" value="1"/>
</dbReference>
<dbReference type="InterPro" id="IPR043129">
    <property type="entry name" value="ATPase_NBD"/>
</dbReference>
<proteinExistence type="inferred from homology"/>
<feature type="region of interest" description="Disordered" evidence="7">
    <location>
        <begin position="1"/>
        <end position="52"/>
    </location>
</feature>
<evidence type="ECO:0000313" key="9">
    <source>
        <dbReference type="EMBL" id="GBR44975.1"/>
    </source>
</evidence>
<dbReference type="EMBL" id="BAQB01000005">
    <property type="protein sequence ID" value="GBR44975.1"/>
    <property type="molecule type" value="Genomic_DNA"/>
</dbReference>
<dbReference type="InterPro" id="IPR050696">
    <property type="entry name" value="FtsA/MreB"/>
</dbReference>
<comment type="subcellular location">
    <subcellularLocation>
        <location evidence="5">Cell membrane</location>
        <topology evidence="5">Peripheral membrane protein</topology>
        <orientation evidence="5">Cytoplasmic side</orientation>
    </subcellularLocation>
    <text evidence="5">Localizes to the Z ring in an FtsZ-dependent manner. Targeted to the membrane through a conserved C-terminal amphipathic helix.</text>
</comment>
<dbReference type="GO" id="GO:0051301">
    <property type="term" value="P:cell division"/>
    <property type="evidence" value="ECO:0007669"/>
    <property type="project" value="UniProtKB-KW"/>
</dbReference>
<dbReference type="NCBIfam" id="TIGR01174">
    <property type="entry name" value="ftsA"/>
    <property type="match status" value="1"/>
</dbReference>
<keyword evidence="2 5" id="KW-0132">Cell division</keyword>
<dbReference type="InterPro" id="IPR020823">
    <property type="entry name" value="Cell_div_FtsA"/>
</dbReference>
<dbReference type="InterPro" id="IPR003494">
    <property type="entry name" value="SHS2_FtsA"/>
</dbReference>
<evidence type="ECO:0000256" key="5">
    <source>
        <dbReference type="HAMAP-Rule" id="MF_02033"/>
    </source>
</evidence>
<keyword evidence="4 5" id="KW-0131">Cell cycle</keyword>
<keyword evidence="10" id="KW-1185">Reference proteome</keyword>
<evidence type="ECO:0000313" key="10">
    <source>
        <dbReference type="Proteomes" id="UP001062443"/>
    </source>
</evidence>
<dbReference type="Proteomes" id="UP001062443">
    <property type="component" value="Unassembled WGS sequence"/>
</dbReference>
<evidence type="ECO:0000256" key="6">
    <source>
        <dbReference type="PIRNR" id="PIRNR003101"/>
    </source>
</evidence>
<evidence type="ECO:0000256" key="3">
    <source>
        <dbReference type="ARBA" id="ARBA00023136"/>
    </source>
</evidence>
<dbReference type="Pfam" id="PF02491">
    <property type="entry name" value="SHS2_FTSA"/>
    <property type="match status" value="1"/>
</dbReference>
<gene>
    <name evidence="5" type="primary">ftsA</name>
    <name evidence="9" type="ORF">AA106556_0608</name>
</gene>
<feature type="domain" description="SHS2" evidence="8">
    <location>
        <begin position="59"/>
        <end position="245"/>
    </location>
</feature>
<protein>
    <recommendedName>
        <fullName evidence="5 6">Cell division protein FtsA</fullName>
    </recommendedName>
</protein>
<dbReference type="SUPFAM" id="SSF53067">
    <property type="entry name" value="Actin-like ATPase domain"/>
    <property type="match status" value="2"/>
</dbReference>
<organism evidence="9 10">
    <name type="scientific">Neokomagataea tanensis NBRC 106556</name>
    <dbReference type="NCBI Taxonomy" id="1223519"/>
    <lineage>
        <taxon>Bacteria</taxon>
        <taxon>Pseudomonadati</taxon>
        <taxon>Pseudomonadota</taxon>
        <taxon>Alphaproteobacteria</taxon>
        <taxon>Acetobacterales</taxon>
        <taxon>Acetobacteraceae</taxon>
        <taxon>Neokomagataea</taxon>
    </lineage>
</organism>
<evidence type="ECO:0000256" key="7">
    <source>
        <dbReference type="SAM" id="MobiDB-lite"/>
    </source>
</evidence>
<dbReference type="CDD" id="cd24048">
    <property type="entry name" value="ASKHA_NBD_FtsA"/>
    <property type="match status" value="1"/>
</dbReference>
<feature type="compositionally biased region" description="Polar residues" evidence="7">
    <location>
        <begin position="1"/>
        <end position="11"/>
    </location>
</feature>
<dbReference type="Pfam" id="PF14450">
    <property type="entry name" value="FtsA"/>
    <property type="match status" value="1"/>
</dbReference>
<comment type="caution">
    <text evidence="9">The sequence shown here is derived from an EMBL/GenBank/DDBJ whole genome shotgun (WGS) entry which is preliminary data.</text>
</comment>
<name>A0ABQ0QHG9_9PROT</name>
<accession>A0ABQ0QHG9</accession>
<evidence type="ECO:0000256" key="1">
    <source>
        <dbReference type="ARBA" id="ARBA00022475"/>
    </source>
</evidence>
<keyword evidence="3 5" id="KW-0472">Membrane</keyword>
<dbReference type="PANTHER" id="PTHR32432:SF4">
    <property type="entry name" value="CELL DIVISION PROTEIN FTSA"/>
    <property type="match status" value="1"/>
</dbReference>
<dbReference type="PANTHER" id="PTHR32432">
    <property type="entry name" value="CELL DIVISION PROTEIN FTSA-RELATED"/>
    <property type="match status" value="1"/>
</dbReference>
<dbReference type="Gene3D" id="3.30.420.40">
    <property type="match status" value="1"/>
</dbReference>
<keyword evidence="1 5" id="KW-1003">Cell membrane</keyword>
<evidence type="ECO:0000256" key="4">
    <source>
        <dbReference type="ARBA" id="ARBA00023306"/>
    </source>
</evidence>
<evidence type="ECO:0000259" key="8">
    <source>
        <dbReference type="SMART" id="SM00842"/>
    </source>
</evidence>
<reference evidence="9" key="1">
    <citation type="submission" date="2013-04" db="EMBL/GenBank/DDBJ databases">
        <title>The genome sequencing project of 58 acetic acid bacteria.</title>
        <authorList>
            <person name="Okamoto-Kainuma A."/>
            <person name="Ishikawa M."/>
            <person name="Umino S."/>
            <person name="Koizumi Y."/>
            <person name="Shiwa Y."/>
            <person name="Yoshikawa H."/>
            <person name="Matsutani M."/>
            <person name="Matsushita K."/>
        </authorList>
    </citation>
    <scope>NUCLEOTIDE SEQUENCE</scope>
    <source>
        <strain evidence="9">NBRC 106556</strain>
    </source>
</reference>
<evidence type="ECO:0000256" key="2">
    <source>
        <dbReference type="ARBA" id="ARBA00022618"/>
    </source>
</evidence>
<dbReference type="RefSeq" id="WP_068168835.1">
    <property type="nucleotide sequence ID" value="NZ_BAQB01000005.1"/>
</dbReference>
<comment type="subunit">
    <text evidence="5">Self-interacts. Interacts with FtsZ.</text>
</comment>